<dbReference type="EMBL" id="CAXAMM010039458">
    <property type="protein sequence ID" value="CAK9086566.1"/>
    <property type="molecule type" value="Genomic_DNA"/>
</dbReference>
<dbReference type="PROSITE" id="PS51184">
    <property type="entry name" value="JMJC"/>
    <property type="match status" value="1"/>
</dbReference>
<dbReference type="Gene3D" id="2.60.120.650">
    <property type="entry name" value="Cupin"/>
    <property type="match status" value="1"/>
</dbReference>
<dbReference type="InterPro" id="IPR003347">
    <property type="entry name" value="JmjC_dom"/>
</dbReference>
<evidence type="ECO:0000259" key="2">
    <source>
        <dbReference type="PROSITE" id="PS51184"/>
    </source>
</evidence>
<protein>
    <recommendedName>
        <fullName evidence="2">JmjC domain-containing protein</fullName>
    </recommendedName>
</protein>
<comment type="caution">
    <text evidence="3">The sequence shown here is derived from an EMBL/GenBank/DDBJ whole genome shotgun (WGS) entry which is preliminary data.</text>
</comment>
<keyword evidence="1" id="KW-1133">Transmembrane helix</keyword>
<dbReference type="SUPFAM" id="SSF51197">
    <property type="entry name" value="Clavaminate synthase-like"/>
    <property type="match status" value="1"/>
</dbReference>
<evidence type="ECO:0000313" key="4">
    <source>
        <dbReference type="Proteomes" id="UP001642464"/>
    </source>
</evidence>
<keyword evidence="1" id="KW-0472">Membrane</keyword>
<keyword evidence="4" id="KW-1185">Reference proteome</keyword>
<dbReference type="PANTHER" id="PTHR12480">
    <property type="entry name" value="ARGININE DEMETHYLASE AND LYSYL-HYDROXYLASE JMJD"/>
    <property type="match status" value="1"/>
</dbReference>
<sequence length="133" mass="14684">MVVVRAAAVVVVVAVAAAVVVVVVTITDPLSAQVHTDPLGTAAWNAVTHGVKRWVLFEPSTPKRIAPCRIYRPGEDTEAIMYFDFLLPRLKEAYPDVRCYEGLQHPGDLIFVPGDWWHGVLNLEDCVAVTQNY</sequence>
<dbReference type="Proteomes" id="UP001642464">
    <property type="component" value="Unassembled WGS sequence"/>
</dbReference>
<keyword evidence="1" id="KW-0812">Transmembrane</keyword>
<organism evidence="3 4">
    <name type="scientific">Durusdinium trenchii</name>
    <dbReference type="NCBI Taxonomy" id="1381693"/>
    <lineage>
        <taxon>Eukaryota</taxon>
        <taxon>Sar</taxon>
        <taxon>Alveolata</taxon>
        <taxon>Dinophyceae</taxon>
        <taxon>Suessiales</taxon>
        <taxon>Symbiodiniaceae</taxon>
        <taxon>Durusdinium</taxon>
    </lineage>
</organism>
<reference evidence="3 4" key="1">
    <citation type="submission" date="2024-02" db="EMBL/GenBank/DDBJ databases">
        <authorList>
            <person name="Chen Y."/>
            <person name="Shah S."/>
            <person name="Dougan E. K."/>
            <person name="Thang M."/>
            <person name="Chan C."/>
        </authorList>
    </citation>
    <scope>NUCLEOTIDE SEQUENCE [LARGE SCALE GENOMIC DNA]</scope>
</reference>
<name>A0ABP0QEA1_9DINO</name>
<evidence type="ECO:0000313" key="3">
    <source>
        <dbReference type="EMBL" id="CAK9086566.1"/>
    </source>
</evidence>
<accession>A0ABP0QEA1</accession>
<dbReference type="InterPro" id="IPR050910">
    <property type="entry name" value="JMJD6_ArgDemeth/LysHydrox"/>
</dbReference>
<evidence type="ECO:0000256" key="1">
    <source>
        <dbReference type="SAM" id="Phobius"/>
    </source>
</evidence>
<proteinExistence type="predicted"/>
<dbReference type="Pfam" id="PF02373">
    <property type="entry name" value="JmjC"/>
    <property type="match status" value="1"/>
</dbReference>
<gene>
    <name evidence="3" type="ORF">SCF082_LOCUS40943</name>
</gene>
<feature type="domain" description="JmjC" evidence="2">
    <location>
        <begin position="1"/>
        <end position="133"/>
    </location>
</feature>
<feature type="transmembrane region" description="Helical" evidence="1">
    <location>
        <begin position="6"/>
        <end position="26"/>
    </location>
</feature>